<sequence>MPNSSSKLVILFIVVALSAPIVKAGMLGALVAGNPNDPTFTAEGQSILSKQWPNVVNQINQVQATNPGEYSSLMGALSTNALPANYDPNWIVQHPAFASYMSANNPYVVDANGNTYSYDGTHVPTPTGGNANGNTNGNSNNAATSSSISQATPNPTDGNASSNGNMGATDSLNSGVAPIMTDSNGEIIGDSNSGADSSVFKGISIAGMVTMAVGALSLGGSLSSSLF</sequence>
<proteinExistence type="predicted"/>
<name>A0ACC1HHY0_9FUNG</name>
<evidence type="ECO:0000313" key="1">
    <source>
        <dbReference type="EMBL" id="KAJ1675645.1"/>
    </source>
</evidence>
<gene>
    <name evidence="1" type="ORF">EV182_000860</name>
</gene>
<keyword evidence="2" id="KW-1185">Reference proteome</keyword>
<evidence type="ECO:0000313" key="2">
    <source>
        <dbReference type="Proteomes" id="UP001145114"/>
    </source>
</evidence>
<reference evidence="1" key="1">
    <citation type="submission" date="2022-06" db="EMBL/GenBank/DDBJ databases">
        <title>Phylogenomic reconstructions and comparative analyses of Kickxellomycotina fungi.</title>
        <authorList>
            <person name="Reynolds N.K."/>
            <person name="Stajich J.E."/>
            <person name="Barry K."/>
            <person name="Grigoriev I.V."/>
            <person name="Crous P."/>
            <person name="Smith M.E."/>
        </authorList>
    </citation>
    <scope>NUCLEOTIDE SEQUENCE</scope>
    <source>
        <strain evidence="1">RSA 2271</strain>
    </source>
</reference>
<comment type="caution">
    <text evidence="1">The sequence shown here is derived from an EMBL/GenBank/DDBJ whole genome shotgun (WGS) entry which is preliminary data.</text>
</comment>
<organism evidence="1 2">
    <name type="scientific">Spiromyces aspiralis</name>
    <dbReference type="NCBI Taxonomy" id="68401"/>
    <lineage>
        <taxon>Eukaryota</taxon>
        <taxon>Fungi</taxon>
        <taxon>Fungi incertae sedis</taxon>
        <taxon>Zoopagomycota</taxon>
        <taxon>Kickxellomycotina</taxon>
        <taxon>Kickxellomycetes</taxon>
        <taxon>Kickxellales</taxon>
        <taxon>Kickxellaceae</taxon>
        <taxon>Spiromyces</taxon>
    </lineage>
</organism>
<dbReference type="EMBL" id="JAMZIH010005218">
    <property type="protein sequence ID" value="KAJ1675645.1"/>
    <property type="molecule type" value="Genomic_DNA"/>
</dbReference>
<protein>
    <submittedName>
        <fullName evidence="1">Uncharacterized protein</fullName>
    </submittedName>
</protein>
<accession>A0ACC1HHY0</accession>
<dbReference type="Proteomes" id="UP001145114">
    <property type="component" value="Unassembled WGS sequence"/>
</dbReference>